<evidence type="ECO:0000256" key="1">
    <source>
        <dbReference type="SAM" id="SignalP"/>
    </source>
</evidence>
<evidence type="ECO:0000313" key="3">
    <source>
        <dbReference type="Proteomes" id="UP000822688"/>
    </source>
</evidence>
<reference evidence="2" key="1">
    <citation type="submission" date="2020-06" db="EMBL/GenBank/DDBJ databases">
        <title>WGS assembly of Ceratodon purpureus strain R40.</title>
        <authorList>
            <person name="Carey S.B."/>
            <person name="Jenkins J."/>
            <person name="Shu S."/>
            <person name="Lovell J.T."/>
            <person name="Sreedasyam A."/>
            <person name="Maumus F."/>
            <person name="Tiley G.P."/>
            <person name="Fernandez-Pozo N."/>
            <person name="Barry K."/>
            <person name="Chen C."/>
            <person name="Wang M."/>
            <person name="Lipzen A."/>
            <person name="Daum C."/>
            <person name="Saski C.A."/>
            <person name="Payton A.C."/>
            <person name="Mcbreen J.C."/>
            <person name="Conrad R.E."/>
            <person name="Kollar L.M."/>
            <person name="Olsson S."/>
            <person name="Huttunen S."/>
            <person name="Landis J.B."/>
            <person name="Wickett N.J."/>
            <person name="Johnson M.G."/>
            <person name="Rensing S.A."/>
            <person name="Grimwood J."/>
            <person name="Schmutz J."/>
            <person name="Mcdaniel S.F."/>
        </authorList>
    </citation>
    <scope>NUCLEOTIDE SEQUENCE</scope>
    <source>
        <strain evidence="2">R40</strain>
    </source>
</reference>
<keyword evidence="3" id="KW-1185">Reference proteome</keyword>
<dbReference type="EMBL" id="CM026426">
    <property type="protein sequence ID" value="KAG0574573.1"/>
    <property type="molecule type" value="Genomic_DNA"/>
</dbReference>
<proteinExistence type="predicted"/>
<organism evidence="2 3">
    <name type="scientific">Ceratodon purpureus</name>
    <name type="common">Fire moss</name>
    <name type="synonym">Dicranum purpureum</name>
    <dbReference type="NCBI Taxonomy" id="3225"/>
    <lineage>
        <taxon>Eukaryota</taxon>
        <taxon>Viridiplantae</taxon>
        <taxon>Streptophyta</taxon>
        <taxon>Embryophyta</taxon>
        <taxon>Bryophyta</taxon>
        <taxon>Bryophytina</taxon>
        <taxon>Bryopsida</taxon>
        <taxon>Dicranidae</taxon>
        <taxon>Pseudoditrichales</taxon>
        <taxon>Ditrichaceae</taxon>
        <taxon>Ceratodon</taxon>
    </lineage>
</organism>
<keyword evidence="1" id="KW-0732">Signal</keyword>
<evidence type="ECO:0000313" key="2">
    <source>
        <dbReference type="EMBL" id="KAG0574573.1"/>
    </source>
</evidence>
<protein>
    <recommendedName>
        <fullName evidence="4">Secreted protein</fullName>
    </recommendedName>
</protein>
<sequence>MSSPIVLSVCIASLFLCSPPHTTVGYLYKFGDVSSGCIYVRLGHPQNEVIYLLMSTSAWQHMNACPTS</sequence>
<comment type="caution">
    <text evidence="2">The sequence shown here is derived from an EMBL/GenBank/DDBJ whole genome shotgun (WGS) entry which is preliminary data.</text>
</comment>
<gene>
    <name evidence="2" type="ORF">KC19_VG272800</name>
</gene>
<accession>A0A8T0HVN6</accession>
<evidence type="ECO:0008006" key="4">
    <source>
        <dbReference type="Google" id="ProtNLM"/>
    </source>
</evidence>
<feature type="chain" id="PRO_5035846265" description="Secreted protein" evidence="1">
    <location>
        <begin position="26"/>
        <end position="68"/>
    </location>
</feature>
<name>A0A8T0HVN6_CERPU</name>
<dbReference type="AlphaFoldDB" id="A0A8T0HVN6"/>
<dbReference type="Proteomes" id="UP000822688">
    <property type="component" value="Chromosome V"/>
</dbReference>
<feature type="signal peptide" evidence="1">
    <location>
        <begin position="1"/>
        <end position="25"/>
    </location>
</feature>